<dbReference type="EMBL" id="AE016827">
    <property type="protein sequence ID" value="AAU36785.1"/>
    <property type="molecule type" value="Genomic_DNA"/>
</dbReference>
<proteinExistence type="predicted"/>
<dbReference type="KEGG" id="msu:MS0178"/>
<dbReference type="STRING" id="221988.MS0178"/>
<gene>
    <name evidence="1" type="ordered locus">MS0178</name>
</gene>
<protein>
    <submittedName>
        <fullName evidence="1">Uncharacterized protein</fullName>
    </submittedName>
</protein>
<keyword evidence="2" id="KW-1185">Reference proteome</keyword>
<reference evidence="1 2" key="1">
    <citation type="journal article" date="2004" name="Nat. Biotechnol.">
        <title>The genome sequence of the capnophilic rumen bacterium Mannheimia succiniciproducens.</title>
        <authorList>
            <person name="Hong S.H."/>
            <person name="Kim J.S."/>
            <person name="Lee S.Y."/>
            <person name="In Y.H."/>
            <person name="Choi S.S."/>
            <person name="Rih J.-K."/>
            <person name="Kim C.H."/>
            <person name="Jeong H."/>
            <person name="Hur C.G."/>
            <person name="Kim J.J."/>
        </authorList>
    </citation>
    <scope>NUCLEOTIDE SEQUENCE [LARGE SCALE GENOMIC DNA]</scope>
    <source>
        <strain evidence="2">KCTC 0769BP / MBEL55E</strain>
    </source>
</reference>
<dbReference type="HOGENOM" id="CLU_3390158_0_0_6"/>
<sequence>MAVKKCGKFPYIFAPTPVNGGDDAPVQLVGMV</sequence>
<organism evidence="1 2">
    <name type="scientific">Mannheimia succiniciproducens (strain KCTC 0769BP / MBEL55E)</name>
    <dbReference type="NCBI Taxonomy" id="221988"/>
    <lineage>
        <taxon>Bacteria</taxon>
        <taxon>Pseudomonadati</taxon>
        <taxon>Pseudomonadota</taxon>
        <taxon>Gammaproteobacteria</taxon>
        <taxon>Pasteurellales</taxon>
        <taxon>Pasteurellaceae</taxon>
        <taxon>Basfia</taxon>
    </lineage>
</organism>
<accession>Q65W75</accession>
<evidence type="ECO:0000313" key="1">
    <source>
        <dbReference type="EMBL" id="AAU36785.1"/>
    </source>
</evidence>
<dbReference type="Proteomes" id="UP000000607">
    <property type="component" value="Chromosome"/>
</dbReference>
<evidence type="ECO:0000313" key="2">
    <source>
        <dbReference type="Proteomes" id="UP000000607"/>
    </source>
</evidence>
<dbReference type="AlphaFoldDB" id="Q65W75"/>
<name>Q65W75_MANSM</name>